<dbReference type="Proteomes" id="UP000240493">
    <property type="component" value="Unassembled WGS sequence"/>
</dbReference>
<dbReference type="Pfam" id="PF12359">
    <property type="entry name" value="DUF3645"/>
    <property type="match status" value="1"/>
</dbReference>
<evidence type="ECO:0000256" key="7">
    <source>
        <dbReference type="SAM" id="MobiDB-lite"/>
    </source>
</evidence>
<keyword evidence="4" id="KW-0833">Ubl conjugation pathway</keyword>
<sequence>MALLRSVLDHAVLPPNVPGKREKEESYEEISDDLLTRLQRACKQAEGLAGQPFSNAICSLSESLQACRELNRGRLDKETMLRYFAQIKPQDVLILYVIEQNAAILIRHETNENGQDSIIIESFETSPTTEHVLAADNALQWDFPGRSVRLSLAEFNDKNLQEALASFLERASMESIHSLQAQARKAGRAVSELRDTSDPALITQMLMAILEAIGDFAAVPTLRKRIRDDVNLLEAASLPWRRLPFWLVLRVAAQRQLSISLGQSGRACYKLLMSIFFANLLQDATTSLLATLEPEPELVVTLRTKLCRRMIKIDREKTHLQTHKDAFESFFNNAAPTIKSSIEFANSSVESLWNDIKKETERSIRRLPQRVPEKSLRLSLMNSRDHLDKLLADKQAPQPLSNVSSDLPRHLVEQIGETHNFFNRIYVLSQLEQKIELDSRLASSTVDGSESHCQRLADQIHKVFQEIGKAYDGDPILQSSKALAIFELWMRMDKSALICCPLLGNYRPVFKPELLDVLQLPSLSDMKRLLAIQDYLDNRHAKAQHGHILEDSYTVSFAKQYVKQSEQMKKDMATIEDAAQANREAKIENWEKVTSEYEERTQNINTTGCSCTFKHGVRNIQGCTRCWHWRCRNRLRVQHHEDFLPDGEAKKCQIVFELLIPKYLSAYRNATWKILRDLAHPGRLRSKPPFTSLASCPLLSNFMTADGTNISLASRKKCFIETHYSFSEGLVPMNKIILPFAADFRLYDHGAKMWASDLAKVPTLYHICGIRVPRGLSSTVLIPQQHPAEDVDGPSSYETQANITRCPSTMSLAEFSTYQKLLAGKSRRWLKILVELGSSNLDFSSEDTTSLLTQLTVQAGPRLLGDSGALRKVHSIMTDAHFTRGLKEQIKNRLDSIRTNWRESSGMELLISLSLRAFSLLPDGKMRSEFEHLLKLARATALEWINASQEESRKAQDKKDAHRISIYSLKAALLCRRTFEIYIRHETALFSTDLSSWIRASMALQETQVVGINSLPDLVKTMFIHDAKMTFRLSSLIHNAVEAHSKIIGEAIDINWQNSTNSTAQSESWTFLPYPHENWIRFVVDENFERFQSKQVFHLHILEGHYLVNGKRRGSLPPAMLNDPTIQLLFGDHSLYVYPSSMCGMDYRLDRCFQDQIIHFAQRQSRVVVRAQKGDVIYEFIPSAIFNLHNPMTFDLPMSLVDSCYHWLDLQTGILEIRRHNSAWWSRPRDWRLDFFKGTATRGGNVNLVDPRSAEFQQVASIFRHFETPQKLTVFQPVARRGTLSVELRHLDLEFCVNDIGLLDCRQLKASIDLNQDAGTWYGLASKIVLRDMQDETKRSIIVPNGKLTWARHHSGIHVCSFSKDSDGYFRFDIDEALGRLSAPAEPILLYKKALYHAVTSFCIPDPLTGVTGTEEAIRILKSGTAQPWSPTSSPNLQEFISLLPQRDYYPADLRRLQRVEWNKSLTVTIQSDQFETLIRKIEEKAAKLAKFSQGTEIHTMPSRKETQLRLRAITRRSLYERTNEDTAYLRQSDKIYVPRDRSLDANSSKVYRIANMIHSGSPHIEIKRSLQEILETWDYIDGFHNSSLLSTEPLLKQMDDPINQRFGSLINFCCDEKNVFSSIFQLSLILFRPKADMDVINFLTAFCCIKELRDLERPMYSDFSRFKDRGPPTIEILQKFIAEGFIPCPSVSNNGKEQQRTEESHEKECESQGKLFAKALLKLWPKLPSSPSPSEVHILPHINISTALHTIQPDWDRRRQNDLLAAYIGQVDNIILQYQGLFNSSSCFSKKPGQWQPRNFNLLSANYQEPVPSVSQDLVIKAGPELLRIDSHFKSTKPKSQTSKLQQAPLELVELGQILDSFSNSANTLRHNYSGDLLRSLEALEQNNHIRGADSLDFIPDIMEITYAIEDTQVAASTYLQLIKTALWSSDTRFTWLALGDLLPCKTPIEMLELLQSRANHHFGIGMKEALIHYGCAIAETQRLNRLRTAILCGDQRAMYEELHNVGHENWDPAQEDSDWLLLEIDSNMLIRTDQVDVARAIINPTSGENSVLQMNMGRGKTSCIMPMAAATLANGMDVSRLIVPRSLVMQTAYMIHARLGGLVGREICHIPFSRQTSTADHIIQLYKDLHHDIQGSRGLILTSHEHVLSFRLSGLQRLADNKFKEAKSMINFQNWLDTHCRDILDESDFTLSPKTQLNYPSGSEMAVDGHPFRWRVVQGLLSMVSEYLPRLQADFPHSIEVSATSSWLPTVQFLRTDVEDELHRLIVEDVAAGKAPFLYREGIADEDTRTAIKRVLSEKTLDKEAFKKAVNSFSRPESAEITLLTVRGLVTCKILVLCLAKRWNVQYGLHPHRPPVAVPYMAKGVPSELSEYGHPDVAIMLTCLSFYSAGLSFAQFREAIKHVLDSEDAAFEYEKLTSGSILPPSLQHWNFINLDDESQMKLLWEHLLRTQVVTDYYMNNFVFPLHARQYTIKLQASAWDIPQDTKPETTRRARTTGFSGTNDNRYLLPMTIQQEDLPDLLQTNAEVLSYLLQPRNRRYAVMVDRNRRRLSERNMLAELSKRDIMVLIDAGAYILEMGNRDLARLWLEVDKKKKSDAAVYFRADNSAWVTFRDPAKRDAPLLATRLANDLKDCIVYFDEAHTRGVDLKLPADARAALTLALKQTKDNTMQAAMRLRQLRTTQSVTFFAPPEVDMSIRDICGRRFPIKSRIESPHVIFWLLEQTCRANEDLHPLFRAQGTDFCRRANAVLQYPDFLTSKSSESSLVKVLQQQEHQTLEQLYSGSSHDPLQGLGEMSSSRLQGFVDKLSQHDSTDAWQQDAFGEVEQERELEVQLETQRHTERPVHYEAFHFPGLSSTILSFLETGELDIAAGEVDHAFDYIGQTETGKKHRICSTGSRFFVSREFGRTIVLYQKNQNVGDRFLRPVEWILWSVSTQTALIIIPEEVELLIPRLRHVGIESDVHLIAYAPPITRAMTPFNRLDYYTLPPIPTNTEFPSWFKVELGILAGRLYTDYEEWNLVNAYMMASQADTPISSTFLLEWLGVRCRANDVLHTPIGYICLGRTPAKDHPFFARNTHVATTILTAFPEDEGAEELENEEWVETEEEDWAEDADDKE</sequence>
<dbReference type="InterPro" id="IPR046541">
    <property type="entry name" value="DUF6606"/>
</dbReference>
<feature type="domain" description="DUF3638" evidence="8">
    <location>
        <begin position="2009"/>
        <end position="2233"/>
    </location>
</feature>
<dbReference type="GO" id="GO:0004843">
    <property type="term" value="F:cysteine-type deubiquitinase activity"/>
    <property type="evidence" value="ECO:0007669"/>
    <property type="project" value="UniProtKB-EC"/>
</dbReference>
<dbReference type="EMBL" id="KZ679267">
    <property type="protein sequence ID" value="PTB37889.1"/>
    <property type="molecule type" value="Genomic_DNA"/>
</dbReference>
<proteinExistence type="predicted"/>
<dbReference type="InterPro" id="IPR027417">
    <property type="entry name" value="P-loop_NTPase"/>
</dbReference>
<feature type="domain" description="DUF3645" evidence="9">
    <location>
        <begin position="2352"/>
        <end position="2384"/>
    </location>
</feature>
<feature type="domain" description="DUF6606" evidence="10">
    <location>
        <begin position="8"/>
        <end position="282"/>
    </location>
</feature>
<name>A0A2T3YZ95_TRIA4</name>
<gene>
    <name evidence="11" type="ORF">M441DRAFT_148474</name>
</gene>
<dbReference type="Pfam" id="PF12340">
    <property type="entry name" value="DUF3638"/>
    <property type="match status" value="1"/>
</dbReference>
<evidence type="ECO:0000313" key="11">
    <source>
        <dbReference type="EMBL" id="PTB37889.1"/>
    </source>
</evidence>
<evidence type="ECO:0000313" key="12">
    <source>
        <dbReference type="Proteomes" id="UP000240493"/>
    </source>
</evidence>
<dbReference type="InterPro" id="IPR051346">
    <property type="entry name" value="OTU_Deubiquitinase"/>
</dbReference>
<evidence type="ECO:0000256" key="1">
    <source>
        <dbReference type="ARBA" id="ARBA00000707"/>
    </source>
</evidence>
<keyword evidence="6" id="KW-0788">Thiol protease</keyword>
<dbReference type="EC" id="3.4.19.12" evidence="2"/>
<comment type="catalytic activity">
    <reaction evidence="1">
        <text>Thiol-dependent hydrolysis of ester, thioester, amide, peptide and isopeptide bonds formed by the C-terminal Gly of ubiquitin (a 76-residue protein attached to proteins as an intracellular targeting signal).</text>
        <dbReference type="EC" id="3.4.19.12"/>
    </reaction>
</comment>
<dbReference type="OrthoDB" id="3182339at2759"/>
<dbReference type="PANTHER" id="PTHR13367">
    <property type="entry name" value="UBIQUITIN THIOESTERASE"/>
    <property type="match status" value="1"/>
</dbReference>
<dbReference type="InterPro" id="IPR022105">
    <property type="entry name" value="DUF3645"/>
</dbReference>
<feature type="region of interest" description="Disordered" evidence="7">
    <location>
        <begin position="3090"/>
        <end position="3117"/>
    </location>
</feature>
<dbReference type="SUPFAM" id="SSF52540">
    <property type="entry name" value="P-loop containing nucleoside triphosphate hydrolases"/>
    <property type="match status" value="1"/>
</dbReference>
<keyword evidence="3" id="KW-0645">Protease</keyword>
<evidence type="ECO:0000256" key="2">
    <source>
        <dbReference type="ARBA" id="ARBA00012759"/>
    </source>
</evidence>
<dbReference type="GO" id="GO:0006508">
    <property type="term" value="P:proteolysis"/>
    <property type="evidence" value="ECO:0007669"/>
    <property type="project" value="UniProtKB-KW"/>
</dbReference>
<evidence type="ECO:0000256" key="3">
    <source>
        <dbReference type="ARBA" id="ARBA00022670"/>
    </source>
</evidence>
<evidence type="ECO:0000259" key="9">
    <source>
        <dbReference type="Pfam" id="PF12359"/>
    </source>
</evidence>
<evidence type="ECO:0000259" key="10">
    <source>
        <dbReference type="Pfam" id="PF20255"/>
    </source>
</evidence>
<protein>
    <recommendedName>
        <fullName evidence="2">ubiquitinyl hydrolase 1</fullName>
        <ecNumber evidence="2">3.4.19.12</ecNumber>
    </recommendedName>
</protein>
<evidence type="ECO:0000259" key="8">
    <source>
        <dbReference type="Pfam" id="PF12340"/>
    </source>
</evidence>
<evidence type="ECO:0000256" key="6">
    <source>
        <dbReference type="ARBA" id="ARBA00022807"/>
    </source>
</evidence>
<dbReference type="Pfam" id="PF20255">
    <property type="entry name" value="DUF6606"/>
    <property type="match status" value="1"/>
</dbReference>
<accession>A0A2T3YZ95</accession>
<evidence type="ECO:0000256" key="4">
    <source>
        <dbReference type="ARBA" id="ARBA00022786"/>
    </source>
</evidence>
<evidence type="ECO:0000256" key="5">
    <source>
        <dbReference type="ARBA" id="ARBA00022801"/>
    </source>
</evidence>
<dbReference type="InterPro" id="IPR022099">
    <property type="entry name" value="DUF3638"/>
</dbReference>
<keyword evidence="12" id="KW-1185">Reference proteome</keyword>
<dbReference type="STRING" id="1042311.A0A2T3YZ95"/>
<keyword evidence="5" id="KW-0378">Hydrolase</keyword>
<organism evidence="11 12">
    <name type="scientific">Trichoderma asperellum (strain ATCC 204424 / CBS 433.97 / NBRC 101777)</name>
    <dbReference type="NCBI Taxonomy" id="1042311"/>
    <lineage>
        <taxon>Eukaryota</taxon>
        <taxon>Fungi</taxon>
        <taxon>Dikarya</taxon>
        <taxon>Ascomycota</taxon>
        <taxon>Pezizomycotina</taxon>
        <taxon>Sordariomycetes</taxon>
        <taxon>Hypocreomycetidae</taxon>
        <taxon>Hypocreales</taxon>
        <taxon>Hypocreaceae</taxon>
        <taxon>Trichoderma</taxon>
    </lineage>
</organism>
<dbReference type="PANTHER" id="PTHR13367:SF33">
    <property type="entry name" value="P-LOOP CONTAINING NUCLEOSIDE TRIPHOSPHATE HYDROLASE PROTEIN"/>
    <property type="match status" value="1"/>
</dbReference>
<reference evidence="11 12" key="1">
    <citation type="submission" date="2016-07" db="EMBL/GenBank/DDBJ databases">
        <title>Multiple horizontal gene transfer events from other fungi enriched the ability of initially mycotrophic Trichoderma (Ascomycota) to feed on dead plant biomass.</title>
        <authorList>
            <consortium name="DOE Joint Genome Institute"/>
            <person name="Aerts A."/>
            <person name="Atanasova L."/>
            <person name="Chenthamara K."/>
            <person name="Zhang J."/>
            <person name="Grujic M."/>
            <person name="Henrissat B."/>
            <person name="Kuo A."/>
            <person name="Salamov A."/>
            <person name="Lipzen A."/>
            <person name="Labutti K."/>
            <person name="Barry K."/>
            <person name="Miao Y."/>
            <person name="Rahimi M.J."/>
            <person name="Shen Q."/>
            <person name="Grigoriev I.V."/>
            <person name="Kubicek C.P."/>
            <person name="Druzhinina I.S."/>
        </authorList>
    </citation>
    <scope>NUCLEOTIDE SEQUENCE [LARGE SCALE GENOMIC DNA]</scope>
    <source>
        <strain evidence="11 12">CBS 433.97</strain>
    </source>
</reference>